<dbReference type="EMBL" id="JBIGHY010000001">
    <property type="protein sequence ID" value="MFG6413099.1"/>
    <property type="molecule type" value="Genomic_DNA"/>
</dbReference>
<name>A0ABW7EI15_9BURK</name>
<organism evidence="2 3">
    <name type="scientific">Pelomonas dachongensis</name>
    <dbReference type="NCBI Taxonomy" id="3299029"/>
    <lineage>
        <taxon>Bacteria</taxon>
        <taxon>Pseudomonadati</taxon>
        <taxon>Pseudomonadota</taxon>
        <taxon>Betaproteobacteria</taxon>
        <taxon>Burkholderiales</taxon>
        <taxon>Sphaerotilaceae</taxon>
        <taxon>Roseateles</taxon>
    </lineage>
</organism>
<dbReference type="Proteomes" id="UP001606300">
    <property type="component" value="Unassembled WGS sequence"/>
</dbReference>
<proteinExistence type="predicted"/>
<dbReference type="RefSeq" id="WP_394469178.1">
    <property type="nucleotide sequence ID" value="NZ_JBIGHY010000001.1"/>
</dbReference>
<reference evidence="2 3" key="1">
    <citation type="submission" date="2024-09" db="EMBL/GenBank/DDBJ databases">
        <title>Novel species of the genus Pelomonas and Roseateles isolated from streams.</title>
        <authorList>
            <person name="Lu H."/>
        </authorList>
    </citation>
    <scope>NUCLEOTIDE SEQUENCE [LARGE SCALE GENOMIC DNA]</scope>
    <source>
        <strain evidence="2 3">DC23W</strain>
    </source>
</reference>
<comment type="caution">
    <text evidence="2">The sequence shown here is derived from an EMBL/GenBank/DDBJ whole genome shotgun (WGS) entry which is preliminary data.</text>
</comment>
<keyword evidence="1" id="KW-0812">Transmembrane</keyword>
<feature type="transmembrane region" description="Helical" evidence="1">
    <location>
        <begin position="16"/>
        <end position="39"/>
    </location>
</feature>
<gene>
    <name evidence="2" type="ORF">ACG02S_04225</name>
</gene>
<evidence type="ECO:0000313" key="3">
    <source>
        <dbReference type="Proteomes" id="UP001606300"/>
    </source>
</evidence>
<sequence>MNAQIDRQLAHHAPPLWMTLVAAGVVAALLLGGFVVILNDHIRHSAEVRRTFGQPAPHAASARQATAAVAVAAGQVVAAPQLR</sequence>
<keyword evidence="1" id="KW-0472">Membrane</keyword>
<evidence type="ECO:0000313" key="2">
    <source>
        <dbReference type="EMBL" id="MFG6413099.1"/>
    </source>
</evidence>
<accession>A0ABW7EI15</accession>
<keyword evidence="3" id="KW-1185">Reference proteome</keyword>
<keyword evidence="1" id="KW-1133">Transmembrane helix</keyword>
<evidence type="ECO:0000256" key="1">
    <source>
        <dbReference type="SAM" id="Phobius"/>
    </source>
</evidence>
<protein>
    <submittedName>
        <fullName evidence="2">Uncharacterized protein</fullName>
    </submittedName>
</protein>